<reference evidence="9 10" key="1">
    <citation type="submission" date="2016-04" db="EMBL/GenBank/DDBJ databases">
        <title>A degradative enzymes factory behind the ericoid mycorrhizal symbiosis.</title>
        <authorList>
            <consortium name="DOE Joint Genome Institute"/>
            <person name="Martino E."/>
            <person name="Morin E."/>
            <person name="Grelet G."/>
            <person name="Kuo A."/>
            <person name="Kohler A."/>
            <person name="Daghino S."/>
            <person name="Barry K."/>
            <person name="Choi C."/>
            <person name="Cichocki N."/>
            <person name="Clum A."/>
            <person name="Copeland A."/>
            <person name="Hainaut M."/>
            <person name="Haridas S."/>
            <person name="Labutti K."/>
            <person name="Lindquist E."/>
            <person name="Lipzen A."/>
            <person name="Khouja H.-R."/>
            <person name="Murat C."/>
            <person name="Ohm R."/>
            <person name="Olson A."/>
            <person name="Spatafora J."/>
            <person name="Veneault-Fourrey C."/>
            <person name="Henrissat B."/>
            <person name="Grigoriev I."/>
            <person name="Martin F."/>
            <person name="Perotto S."/>
        </authorList>
    </citation>
    <scope>NUCLEOTIDE SEQUENCE [LARGE SCALE GENOMIC DNA]</scope>
    <source>
        <strain evidence="9 10">F</strain>
    </source>
</reference>
<feature type="domain" description="Rhodopsin" evidence="8">
    <location>
        <begin position="36"/>
        <end position="270"/>
    </location>
</feature>
<dbReference type="AlphaFoldDB" id="A0A2J6QXM8"/>
<dbReference type="OrthoDB" id="10017208at2759"/>
<evidence type="ECO:0000256" key="5">
    <source>
        <dbReference type="ARBA" id="ARBA00038359"/>
    </source>
</evidence>
<evidence type="ECO:0000313" key="9">
    <source>
        <dbReference type="EMBL" id="PMD31015.1"/>
    </source>
</evidence>
<dbReference type="EMBL" id="KZ613964">
    <property type="protein sequence ID" value="PMD31015.1"/>
    <property type="molecule type" value="Genomic_DNA"/>
</dbReference>
<evidence type="ECO:0000256" key="6">
    <source>
        <dbReference type="SAM" id="MobiDB-lite"/>
    </source>
</evidence>
<gene>
    <name evidence="9" type="ORF">L207DRAFT_196593</name>
</gene>
<proteinExistence type="inferred from homology"/>
<evidence type="ECO:0000256" key="7">
    <source>
        <dbReference type="SAM" id="Phobius"/>
    </source>
</evidence>
<feature type="compositionally biased region" description="Basic and acidic residues" evidence="6">
    <location>
        <begin position="318"/>
        <end position="338"/>
    </location>
</feature>
<dbReference type="Proteomes" id="UP000235786">
    <property type="component" value="Unassembled WGS sequence"/>
</dbReference>
<feature type="region of interest" description="Disordered" evidence="6">
    <location>
        <begin position="318"/>
        <end position="347"/>
    </location>
</feature>
<protein>
    <recommendedName>
        <fullName evidence="8">Rhodopsin domain-containing protein</fullName>
    </recommendedName>
</protein>
<evidence type="ECO:0000256" key="4">
    <source>
        <dbReference type="ARBA" id="ARBA00023136"/>
    </source>
</evidence>
<keyword evidence="4 7" id="KW-0472">Membrane</keyword>
<feature type="transmembrane region" description="Helical" evidence="7">
    <location>
        <begin position="91"/>
        <end position="120"/>
    </location>
</feature>
<evidence type="ECO:0000259" key="8">
    <source>
        <dbReference type="Pfam" id="PF20684"/>
    </source>
</evidence>
<dbReference type="InterPro" id="IPR052337">
    <property type="entry name" value="SAT4-like"/>
</dbReference>
<sequence>MGWTFNVVNPDAATNAPTIAAVGIVFTVLSALVVSLRLYVRSSIVKKISVDDWIIVATWLLSFIFVAITLAQTRWGLGLQDVVDMPPQNLYYFGLLAYASSPFYVCAILGFKLSILFTFLRIATDRLHRLAIVGLAITCSMFHFCFFVIQLHLCNPVAKQWDPTITGGACIPALPLYTTMAVITIIFEVLILLAPVPILLYSVFTPRKNFLIALIYVLGIFTTLIQIIRLLSITHANSPIDTSSLIIWSIIEISFGIMTSSLPSLAPLFKSFLSSELDTFKISLKIDHAKMVVKRVGRESPTWQRIILFLGYGELKGQKGEDRSGSKLESRSNSRMEWEGSGGGEWSAEDLNFEMGIIKTTEVIISREGSMWDEPKSTGLESWKEEP</sequence>
<feature type="transmembrane region" description="Helical" evidence="7">
    <location>
        <begin position="245"/>
        <end position="266"/>
    </location>
</feature>
<evidence type="ECO:0000313" key="10">
    <source>
        <dbReference type="Proteomes" id="UP000235786"/>
    </source>
</evidence>
<dbReference type="Pfam" id="PF20684">
    <property type="entry name" value="Fung_rhodopsin"/>
    <property type="match status" value="1"/>
</dbReference>
<comment type="subcellular location">
    <subcellularLocation>
        <location evidence="1">Membrane</location>
        <topology evidence="1">Multi-pass membrane protein</topology>
    </subcellularLocation>
</comment>
<evidence type="ECO:0000256" key="2">
    <source>
        <dbReference type="ARBA" id="ARBA00022692"/>
    </source>
</evidence>
<feature type="transmembrane region" description="Helical" evidence="7">
    <location>
        <begin position="181"/>
        <end position="204"/>
    </location>
</feature>
<dbReference type="PANTHER" id="PTHR33048:SF64">
    <property type="entry name" value="INTEGRAL MEMBRANE PROTEIN"/>
    <property type="match status" value="1"/>
</dbReference>
<keyword evidence="3 7" id="KW-1133">Transmembrane helix</keyword>
<accession>A0A2J6QXM8</accession>
<name>A0A2J6QXM8_HYAVF</name>
<organism evidence="9 10">
    <name type="scientific">Hyaloscypha variabilis (strain UAMH 11265 / GT02V1 / F)</name>
    <name type="common">Meliniomyces variabilis</name>
    <dbReference type="NCBI Taxonomy" id="1149755"/>
    <lineage>
        <taxon>Eukaryota</taxon>
        <taxon>Fungi</taxon>
        <taxon>Dikarya</taxon>
        <taxon>Ascomycota</taxon>
        <taxon>Pezizomycotina</taxon>
        <taxon>Leotiomycetes</taxon>
        <taxon>Helotiales</taxon>
        <taxon>Hyaloscyphaceae</taxon>
        <taxon>Hyaloscypha</taxon>
        <taxon>Hyaloscypha variabilis</taxon>
    </lineage>
</organism>
<feature type="transmembrane region" description="Helical" evidence="7">
    <location>
        <begin position="52"/>
        <end position="71"/>
    </location>
</feature>
<keyword evidence="2 7" id="KW-0812">Transmembrane</keyword>
<comment type="similarity">
    <text evidence="5">Belongs to the SAT4 family.</text>
</comment>
<dbReference type="PANTHER" id="PTHR33048">
    <property type="entry name" value="PTH11-LIKE INTEGRAL MEMBRANE PROTEIN (AFU_ORTHOLOGUE AFUA_5G11245)"/>
    <property type="match status" value="1"/>
</dbReference>
<evidence type="ECO:0000256" key="3">
    <source>
        <dbReference type="ARBA" id="ARBA00022989"/>
    </source>
</evidence>
<feature type="transmembrane region" description="Helical" evidence="7">
    <location>
        <begin position="20"/>
        <end position="40"/>
    </location>
</feature>
<keyword evidence="10" id="KW-1185">Reference proteome</keyword>
<dbReference type="GO" id="GO:0016020">
    <property type="term" value="C:membrane"/>
    <property type="evidence" value="ECO:0007669"/>
    <property type="project" value="UniProtKB-SubCell"/>
</dbReference>
<evidence type="ECO:0000256" key="1">
    <source>
        <dbReference type="ARBA" id="ARBA00004141"/>
    </source>
</evidence>
<feature type="transmembrane region" description="Helical" evidence="7">
    <location>
        <begin position="211"/>
        <end position="233"/>
    </location>
</feature>
<dbReference type="InterPro" id="IPR049326">
    <property type="entry name" value="Rhodopsin_dom_fungi"/>
</dbReference>
<feature type="transmembrane region" description="Helical" evidence="7">
    <location>
        <begin position="132"/>
        <end position="153"/>
    </location>
</feature>